<dbReference type="GO" id="GO:0003735">
    <property type="term" value="F:structural constituent of ribosome"/>
    <property type="evidence" value="ECO:0007669"/>
    <property type="project" value="InterPro"/>
</dbReference>
<evidence type="ECO:0000256" key="1">
    <source>
        <dbReference type="ARBA" id="ARBA00008431"/>
    </source>
</evidence>
<dbReference type="GO" id="GO:0022625">
    <property type="term" value="C:cytosolic large ribosomal subunit"/>
    <property type="evidence" value="ECO:0007669"/>
    <property type="project" value="TreeGrafter"/>
</dbReference>
<evidence type="ECO:0000256" key="3">
    <source>
        <dbReference type="ARBA" id="ARBA00023274"/>
    </source>
</evidence>
<dbReference type="GO" id="GO:0006412">
    <property type="term" value="P:translation"/>
    <property type="evidence" value="ECO:0007669"/>
    <property type="project" value="InterPro"/>
</dbReference>
<dbReference type="Gramene" id="MELO3C033534.2.1">
    <property type="protein sequence ID" value="MELO3C033534.2.1"/>
    <property type="gene ID" value="MELO3C033534.2"/>
</dbReference>
<reference evidence="4" key="1">
    <citation type="submission" date="2023-03" db="UniProtKB">
        <authorList>
            <consortium name="EnsemblPlants"/>
        </authorList>
    </citation>
    <scope>IDENTIFICATION</scope>
</reference>
<dbReference type="PANTHER" id="PTHR23413">
    <property type="entry name" value="60S RIBOSOMAL PROTEIN L32 AND DNA-DIRECTED RNA POLYMERASE II, SUBUNIT N"/>
    <property type="match status" value="1"/>
</dbReference>
<dbReference type="SUPFAM" id="SSF52042">
    <property type="entry name" value="Ribosomal protein L32e"/>
    <property type="match status" value="1"/>
</dbReference>
<dbReference type="Pfam" id="PF01655">
    <property type="entry name" value="Ribosomal_L32e"/>
    <property type="match status" value="1"/>
</dbReference>
<organism evidence="4">
    <name type="scientific">Cucumis melo</name>
    <name type="common">Muskmelon</name>
    <dbReference type="NCBI Taxonomy" id="3656"/>
    <lineage>
        <taxon>Eukaryota</taxon>
        <taxon>Viridiplantae</taxon>
        <taxon>Streptophyta</taxon>
        <taxon>Embryophyta</taxon>
        <taxon>Tracheophyta</taxon>
        <taxon>Spermatophyta</taxon>
        <taxon>Magnoliopsida</taxon>
        <taxon>eudicotyledons</taxon>
        <taxon>Gunneridae</taxon>
        <taxon>Pentapetalae</taxon>
        <taxon>rosids</taxon>
        <taxon>fabids</taxon>
        <taxon>Cucurbitales</taxon>
        <taxon>Cucurbitaceae</taxon>
        <taxon>Benincaseae</taxon>
        <taxon>Cucumis</taxon>
    </lineage>
</organism>
<evidence type="ECO:0000313" key="4">
    <source>
        <dbReference type="EnsemblPlants" id="MELO3C033534.2.1"/>
    </source>
</evidence>
<protein>
    <submittedName>
        <fullName evidence="4">Uncharacterized protein</fullName>
    </submittedName>
</protein>
<dbReference type="PANTHER" id="PTHR23413:SF21">
    <property type="entry name" value="LARGE RIBOSOMAL SUBUNIT PROTEIN EL32Y-RELATED"/>
    <property type="match status" value="1"/>
</dbReference>
<dbReference type="InterPro" id="IPR036351">
    <property type="entry name" value="Ribosomal_eL32_sf"/>
</dbReference>
<dbReference type="InterPro" id="IPR001515">
    <property type="entry name" value="Ribosomal_eL32"/>
</dbReference>
<accession>A0A9I9EHN6</accession>
<proteinExistence type="inferred from homology"/>
<comment type="similarity">
    <text evidence="1">Belongs to the eukaryotic ribosomal protein eL32 family.</text>
</comment>
<name>A0A9I9EHN6_CUCME</name>
<sequence>MMHNRIYCAEIAHDVSIENRKEILERAAQLDVAVTNKLARLHSQEDE</sequence>
<dbReference type="EnsemblPlants" id="MELO3C033534.2.1">
    <property type="protein sequence ID" value="MELO3C033534.2.1"/>
    <property type="gene ID" value="MELO3C033534.2"/>
</dbReference>
<keyword evidence="2" id="KW-0689">Ribosomal protein</keyword>
<dbReference type="AlphaFoldDB" id="A0A9I9EHN6"/>
<keyword evidence="3" id="KW-0687">Ribonucleoprotein</keyword>
<evidence type="ECO:0000256" key="2">
    <source>
        <dbReference type="ARBA" id="ARBA00022980"/>
    </source>
</evidence>